<dbReference type="Pfam" id="PF06990">
    <property type="entry name" value="Gal-3-0_sulfotr"/>
    <property type="match status" value="1"/>
</dbReference>
<evidence type="ECO:0000256" key="4">
    <source>
        <dbReference type="ARBA" id="ARBA00022692"/>
    </source>
</evidence>
<comment type="caution">
    <text evidence="10">The sequence shown here is derived from an EMBL/GenBank/DDBJ whole genome shotgun (WGS) entry which is preliminary data.</text>
</comment>
<keyword evidence="5" id="KW-0735">Signal-anchor</keyword>
<keyword evidence="9" id="KW-0325">Glycoprotein</keyword>
<evidence type="ECO:0000256" key="2">
    <source>
        <dbReference type="ARBA" id="ARBA00008124"/>
    </source>
</evidence>
<evidence type="ECO:0000256" key="9">
    <source>
        <dbReference type="ARBA" id="ARBA00023180"/>
    </source>
</evidence>
<evidence type="ECO:0000256" key="3">
    <source>
        <dbReference type="ARBA" id="ARBA00022679"/>
    </source>
</evidence>
<keyword evidence="3" id="KW-0808">Transferase</keyword>
<evidence type="ECO:0000313" key="11">
    <source>
        <dbReference type="Proteomes" id="UP001234178"/>
    </source>
</evidence>
<dbReference type="PANTHER" id="PTHR14647">
    <property type="entry name" value="GALACTOSE-3-O-SULFOTRANSFERASE"/>
    <property type="match status" value="1"/>
</dbReference>
<comment type="subcellular location">
    <subcellularLocation>
        <location evidence="1">Golgi apparatus membrane</location>
        <topology evidence="1">Single-pass type II membrane protein</topology>
    </subcellularLocation>
</comment>
<organism evidence="10 11">
    <name type="scientific">Daphnia magna</name>
    <dbReference type="NCBI Taxonomy" id="35525"/>
    <lineage>
        <taxon>Eukaryota</taxon>
        <taxon>Metazoa</taxon>
        <taxon>Ecdysozoa</taxon>
        <taxon>Arthropoda</taxon>
        <taxon>Crustacea</taxon>
        <taxon>Branchiopoda</taxon>
        <taxon>Diplostraca</taxon>
        <taxon>Cladocera</taxon>
        <taxon>Anomopoda</taxon>
        <taxon>Daphniidae</taxon>
        <taxon>Daphnia</taxon>
    </lineage>
</organism>
<evidence type="ECO:0008006" key="12">
    <source>
        <dbReference type="Google" id="ProtNLM"/>
    </source>
</evidence>
<dbReference type="InterPro" id="IPR009729">
    <property type="entry name" value="Gal-3-0_sulfotransfrase"/>
</dbReference>
<dbReference type="Proteomes" id="UP001234178">
    <property type="component" value="Unassembled WGS sequence"/>
</dbReference>
<dbReference type="InterPro" id="IPR027417">
    <property type="entry name" value="P-loop_NTPase"/>
</dbReference>
<comment type="similarity">
    <text evidence="2">Belongs to the galactose-3-O-sulfotransferase family.</text>
</comment>
<accession>A0ABQ9ZBU8</accession>
<gene>
    <name evidence="10" type="ORF">OUZ56_019524</name>
</gene>
<keyword evidence="8" id="KW-0472">Membrane</keyword>
<keyword evidence="6" id="KW-1133">Transmembrane helix</keyword>
<evidence type="ECO:0000256" key="8">
    <source>
        <dbReference type="ARBA" id="ARBA00023136"/>
    </source>
</evidence>
<keyword evidence="4" id="KW-0812">Transmembrane</keyword>
<dbReference type="PANTHER" id="PTHR14647:SF87">
    <property type="entry name" value="PUTATIVE-RELATED"/>
    <property type="match status" value="1"/>
</dbReference>
<keyword evidence="7" id="KW-0333">Golgi apparatus</keyword>
<evidence type="ECO:0000256" key="1">
    <source>
        <dbReference type="ARBA" id="ARBA00004323"/>
    </source>
</evidence>
<proteinExistence type="inferred from homology"/>
<dbReference type="EMBL" id="JAOYFB010000003">
    <property type="protein sequence ID" value="KAK4010378.1"/>
    <property type="molecule type" value="Genomic_DNA"/>
</dbReference>
<reference evidence="10 11" key="1">
    <citation type="journal article" date="2023" name="Nucleic Acids Res.">
        <title>The hologenome of Daphnia magna reveals possible DNA methylation and microbiome-mediated evolution of the host genome.</title>
        <authorList>
            <person name="Chaturvedi A."/>
            <person name="Li X."/>
            <person name="Dhandapani V."/>
            <person name="Marshall H."/>
            <person name="Kissane S."/>
            <person name="Cuenca-Cambronero M."/>
            <person name="Asole G."/>
            <person name="Calvet F."/>
            <person name="Ruiz-Romero M."/>
            <person name="Marangio P."/>
            <person name="Guigo R."/>
            <person name="Rago D."/>
            <person name="Mirbahai L."/>
            <person name="Eastwood N."/>
            <person name="Colbourne J.K."/>
            <person name="Zhou J."/>
            <person name="Mallon E."/>
            <person name="Orsini L."/>
        </authorList>
    </citation>
    <scope>NUCLEOTIDE SEQUENCE [LARGE SCALE GENOMIC DNA]</scope>
    <source>
        <strain evidence="10">LRV0_1</strain>
    </source>
</reference>
<evidence type="ECO:0000313" key="10">
    <source>
        <dbReference type="EMBL" id="KAK4010378.1"/>
    </source>
</evidence>
<evidence type="ECO:0000256" key="6">
    <source>
        <dbReference type="ARBA" id="ARBA00022989"/>
    </source>
</evidence>
<protein>
    <recommendedName>
        <fullName evidence="12">Galactose-3-o-sulfotransferase</fullName>
    </recommendedName>
</protein>
<dbReference type="Gene3D" id="3.40.50.300">
    <property type="entry name" value="P-loop containing nucleotide triphosphate hydrolases"/>
    <property type="match status" value="1"/>
</dbReference>
<evidence type="ECO:0000256" key="5">
    <source>
        <dbReference type="ARBA" id="ARBA00022968"/>
    </source>
</evidence>
<evidence type="ECO:0000256" key="7">
    <source>
        <dbReference type="ARBA" id="ARBA00023034"/>
    </source>
</evidence>
<sequence>MNTRWFRWLQLHSMCIIRQRRFSKWLVVAVIISCFLAILSSRAISQQPEVLELKEVRKFIFMKNHKCASSTVENIIFRFALKNELNLVLPEKGNYLSTTELFDRASLSATKWRDLNFDIFSLHNRWNKKEVVELLREEVPTFTIIREPVEVFESMFHYLDPQLREFYGVQDIHDMVCIIQNTTLSDAVQKRLMGFVGRNQMAWDLGLSPDIFDNETAIKKEIERLDHEFHLVMVANRMEESLILLKQLLNWPLQNVIHLKLNRRKPEKSSRLSAAEKKVLEEWLAADVQIFQYFSHRFDEKIEQFNWKNSRFLAGFSNVHSAMKRQTQLLEAANRKLYHRCVFSEVGNEKLTGKFKDSNNNIIGYIINEDEDDCALYATSEDTYLSIFRNQLLSRITKPSLV</sequence>
<name>A0ABQ9ZBU8_9CRUS</name>
<keyword evidence="11" id="KW-1185">Reference proteome</keyword>